<dbReference type="Proteomes" id="UP001283361">
    <property type="component" value="Unassembled WGS sequence"/>
</dbReference>
<dbReference type="AlphaFoldDB" id="A0AAE0Y8U2"/>
<accession>A0AAE0Y8U2</accession>
<protein>
    <submittedName>
        <fullName evidence="2">Uncharacterized protein</fullName>
    </submittedName>
</protein>
<evidence type="ECO:0000313" key="3">
    <source>
        <dbReference type="Proteomes" id="UP001283361"/>
    </source>
</evidence>
<keyword evidence="3" id="KW-1185">Reference proteome</keyword>
<evidence type="ECO:0000256" key="1">
    <source>
        <dbReference type="SAM" id="MobiDB-lite"/>
    </source>
</evidence>
<feature type="compositionally biased region" description="Acidic residues" evidence="1">
    <location>
        <begin position="55"/>
        <end position="70"/>
    </location>
</feature>
<sequence length="105" mass="12032">MIVTKDDDSRPSIMIVTKDDDSRPSINEVRYSNDVDDGEDNDNKVEKEKDRHEDGDDDDGVDDDDDDDDQCDKVRMAVIWRIYSSLFEVRVRAGSTPLAITKKLH</sequence>
<evidence type="ECO:0000313" key="2">
    <source>
        <dbReference type="EMBL" id="KAK3736246.1"/>
    </source>
</evidence>
<proteinExistence type="predicted"/>
<dbReference type="EMBL" id="JAWDGP010006726">
    <property type="protein sequence ID" value="KAK3736246.1"/>
    <property type="molecule type" value="Genomic_DNA"/>
</dbReference>
<feature type="region of interest" description="Disordered" evidence="1">
    <location>
        <begin position="1"/>
        <end position="70"/>
    </location>
</feature>
<feature type="compositionally biased region" description="Basic and acidic residues" evidence="1">
    <location>
        <begin position="41"/>
        <end position="54"/>
    </location>
</feature>
<name>A0AAE0Y8U2_9GAST</name>
<comment type="caution">
    <text evidence="2">The sequence shown here is derived from an EMBL/GenBank/DDBJ whole genome shotgun (WGS) entry which is preliminary data.</text>
</comment>
<feature type="compositionally biased region" description="Basic and acidic residues" evidence="1">
    <location>
        <begin position="1"/>
        <end position="10"/>
    </location>
</feature>
<reference evidence="2" key="1">
    <citation type="journal article" date="2023" name="G3 (Bethesda)">
        <title>A reference genome for the long-term kleptoplast-retaining sea slug Elysia crispata morphotype clarki.</title>
        <authorList>
            <person name="Eastman K.E."/>
            <person name="Pendleton A.L."/>
            <person name="Shaikh M.A."/>
            <person name="Suttiyut T."/>
            <person name="Ogas R."/>
            <person name="Tomko P."/>
            <person name="Gavelis G."/>
            <person name="Widhalm J.R."/>
            <person name="Wisecaver J.H."/>
        </authorList>
    </citation>
    <scope>NUCLEOTIDE SEQUENCE</scope>
    <source>
        <strain evidence="2">ECLA1</strain>
    </source>
</reference>
<organism evidence="2 3">
    <name type="scientific">Elysia crispata</name>
    <name type="common">lettuce slug</name>
    <dbReference type="NCBI Taxonomy" id="231223"/>
    <lineage>
        <taxon>Eukaryota</taxon>
        <taxon>Metazoa</taxon>
        <taxon>Spiralia</taxon>
        <taxon>Lophotrochozoa</taxon>
        <taxon>Mollusca</taxon>
        <taxon>Gastropoda</taxon>
        <taxon>Heterobranchia</taxon>
        <taxon>Euthyneura</taxon>
        <taxon>Panpulmonata</taxon>
        <taxon>Sacoglossa</taxon>
        <taxon>Placobranchoidea</taxon>
        <taxon>Plakobranchidae</taxon>
        <taxon>Elysia</taxon>
    </lineage>
</organism>
<gene>
    <name evidence="2" type="ORF">RRG08_066805</name>
</gene>